<name>A0A1Y2DJT0_9PEZI</name>
<feature type="transmembrane region" description="Helical" evidence="2">
    <location>
        <begin position="112"/>
        <end position="134"/>
    </location>
</feature>
<feature type="transmembrane region" description="Helical" evidence="2">
    <location>
        <begin position="141"/>
        <end position="164"/>
    </location>
</feature>
<dbReference type="PANTHER" id="PTHR28013">
    <property type="entry name" value="PROTEIN DCV1-RELATED"/>
    <property type="match status" value="1"/>
</dbReference>
<dbReference type="Pfam" id="PF06687">
    <property type="entry name" value="SUR7"/>
    <property type="match status" value="1"/>
</dbReference>
<dbReference type="GO" id="GO:0035838">
    <property type="term" value="C:growing cell tip"/>
    <property type="evidence" value="ECO:0007669"/>
    <property type="project" value="TreeGrafter"/>
</dbReference>
<feature type="transmembrane region" description="Helical" evidence="2">
    <location>
        <begin position="12"/>
        <end position="32"/>
    </location>
</feature>
<evidence type="ECO:0000313" key="3">
    <source>
        <dbReference type="EMBL" id="ORY59507.1"/>
    </source>
</evidence>
<evidence type="ECO:0000256" key="1">
    <source>
        <dbReference type="SAM" id="MobiDB-lite"/>
    </source>
</evidence>
<dbReference type="Proteomes" id="UP000193689">
    <property type="component" value="Unassembled WGS sequence"/>
</dbReference>
<dbReference type="PANTHER" id="PTHR28013:SF7">
    <property type="entry name" value="PALI-DOMAIN-CONTAINING PROTEIN"/>
    <property type="match status" value="1"/>
</dbReference>
<dbReference type="InParanoid" id="A0A1Y2DJT0"/>
<dbReference type="AlphaFoldDB" id="A0A1Y2DJT0"/>
<sequence>MGQTGFFHHIGSFLLLVATILLIVTCISAPVVNDLSMLKVMLKNGADSKHPSITFGTFGYCVKNQLASGDSCTRSAIGYDASHALTEAAGGSGFELSDYASKTSNALTKVMILHPIACGMSFIAFLLALGAGVVGSFLAAMVAALTFLVTLVVLITDFVSFSILKSAVNNSDTGAYAEFGAASWTILVSAVCNLLATIVVFVTCCSARMHKRKRRSAKADSWENPPAGVPGRRRWF</sequence>
<dbReference type="GO" id="GO:0032153">
    <property type="term" value="C:cell division site"/>
    <property type="evidence" value="ECO:0007669"/>
    <property type="project" value="TreeGrafter"/>
</dbReference>
<dbReference type="FunCoup" id="A0A1Y2DJT0">
    <property type="interactions" value="5"/>
</dbReference>
<dbReference type="GO" id="GO:0005886">
    <property type="term" value="C:plasma membrane"/>
    <property type="evidence" value="ECO:0007669"/>
    <property type="project" value="InterPro"/>
</dbReference>
<accession>A0A1Y2DJT0</accession>
<gene>
    <name evidence="3" type="ORF">BCR38DRAFT_488538</name>
</gene>
<feature type="transmembrane region" description="Helical" evidence="2">
    <location>
        <begin position="184"/>
        <end position="205"/>
    </location>
</feature>
<proteinExistence type="predicted"/>
<keyword evidence="4" id="KW-1185">Reference proteome</keyword>
<feature type="region of interest" description="Disordered" evidence="1">
    <location>
        <begin position="217"/>
        <end position="236"/>
    </location>
</feature>
<dbReference type="STRING" id="1141098.A0A1Y2DJT0"/>
<protein>
    <submittedName>
        <fullName evidence="3">Actin cortical patch SUR7/pH-response regulator pali</fullName>
    </submittedName>
</protein>
<dbReference type="EMBL" id="MCFJ01000013">
    <property type="protein sequence ID" value="ORY59507.1"/>
    <property type="molecule type" value="Genomic_DNA"/>
</dbReference>
<keyword evidence="2" id="KW-1133">Transmembrane helix</keyword>
<organism evidence="3 4">
    <name type="scientific">Pseudomassariella vexata</name>
    <dbReference type="NCBI Taxonomy" id="1141098"/>
    <lineage>
        <taxon>Eukaryota</taxon>
        <taxon>Fungi</taxon>
        <taxon>Dikarya</taxon>
        <taxon>Ascomycota</taxon>
        <taxon>Pezizomycotina</taxon>
        <taxon>Sordariomycetes</taxon>
        <taxon>Xylariomycetidae</taxon>
        <taxon>Amphisphaeriales</taxon>
        <taxon>Pseudomassariaceae</taxon>
        <taxon>Pseudomassariella</taxon>
    </lineage>
</organism>
<keyword evidence="2" id="KW-0472">Membrane</keyword>
<keyword evidence="2" id="KW-0812">Transmembrane</keyword>
<dbReference type="OrthoDB" id="2354757at2759"/>
<dbReference type="RefSeq" id="XP_040712081.1">
    <property type="nucleotide sequence ID" value="XM_040864284.1"/>
</dbReference>
<dbReference type="InterPro" id="IPR051380">
    <property type="entry name" value="pH-response_reg_palI/RIM9"/>
</dbReference>
<evidence type="ECO:0000313" key="4">
    <source>
        <dbReference type="Proteomes" id="UP000193689"/>
    </source>
</evidence>
<evidence type="ECO:0000256" key="2">
    <source>
        <dbReference type="SAM" id="Phobius"/>
    </source>
</evidence>
<comment type="caution">
    <text evidence="3">The sequence shown here is derived from an EMBL/GenBank/DDBJ whole genome shotgun (WGS) entry which is preliminary data.</text>
</comment>
<dbReference type="GeneID" id="63780496"/>
<reference evidence="3 4" key="1">
    <citation type="submission" date="2016-07" db="EMBL/GenBank/DDBJ databases">
        <title>Pervasive Adenine N6-methylation of Active Genes in Fungi.</title>
        <authorList>
            <consortium name="DOE Joint Genome Institute"/>
            <person name="Mondo S.J."/>
            <person name="Dannebaum R.O."/>
            <person name="Kuo R.C."/>
            <person name="Labutti K."/>
            <person name="Haridas S."/>
            <person name="Kuo A."/>
            <person name="Salamov A."/>
            <person name="Ahrendt S.R."/>
            <person name="Lipzen A."/>
            <person name="Sullivan W."/>
            <person name="Andreopoulos W.B."/>
            <person name="Clum A."/>
            <person name="Lindquist E."/>
            <person name="Daum C."/>
            <person name="Ramamoorthy G.K."/>
            <person name="Gryganskyi A."/>
            <person name="Culley D."/>
            <person name="Magnuson J.K."/>
            <person name="James T.Y."/>
            <person name="O'Malley M.A."/>
            <person name="Stajich J.E."/>
            <person name="Spatafora J.W."/>
            <person name="Visel A."/>
            <person name="Grigoriev I.V."/>
        </authorList>
    </citation>
    <scope>NUCLEOTIDE SEQUENCE [LARGE SCALE GENOMIC DNA]</scope>
    <source>
        <strain evidence="3 4">CBS 129021</strain>
    </source>
</reference>
<dbReference type="InterPro" id="IPR009571">
    <property type="entry name" value="SUR7/Rim9-like_fungi"/>
</dbReference>